<dbReference type="SUPFAM" id="SSF81324">
    <property type="entry name" value="Voltage-gated potassium channels"/>
    <property type="match status" value="1"/>
</dbReference>
<dbReference type="EMBL" id="CYKH01000142">
    <property type="protein sequence ID" value="CUE73028.1"/>
    <property type="molecule type" value="Genomic_DNA"/>
</dbReference>
<dbReference type="GO" id="GO:0001508">
    <property type="term" value="P:action potential"/>
    <property type="evidence" value="ECO:0007669"/>
    <property type="project" value="TreeGrafter"/>
</dbReference>
<evidence type="ECO:0000256" key="3">
    <source>
        <dbReference type="ARBA" id="ARBA00022538"/>
    </source>
</evidence>
<reference evidence="16" key="1">
    <citation type="submission" date="2015-09" db="EMBL/GenBank/DDBJ databases">
        <authorList>
            <consortium name="Pathogen Informatics"/>
        </authorList>
    </citation>
    <scope>NUCLEOTIDE SEQUENCE [LARGE SCALE GENOMIC DNA]</scope>
    <source>
        <strain evidence="16">Lake Konstanz</strain>
    </source>
</reference>
<keyword evidence="11 15" id="KW-0407">Ion channel</keyword>
<evidence type="ECO:0000256" key="6">
    <source>
        <dbReference type="ARBA" id="ARBA00022882"/>
    </source>
</evidence>
<keyword evidence="7" id="KW-0630">Potassium</keyword>
<protein>
    <submittedName>
        <fullName evidence="15">Potassium channel protein, putative</fullName>
    </submittedName>
</protein>
<feature type="transmembrane region" description="Helical" evidence="13">
    <location>
        <begin position="354"/>
        <end position="374"/>
    </location>
</feature>
<sequence>MASSSQGLWTPPPIPLEEALGRSAIRRGDVGVGDEGSEAARGLSPRRRRESAISVLDPANVRREVGRMRRQSSSSLLRRSSSFSSRREDVPAYNAASILGGDSEVGNPRFDSFKSSSTPSLDSEDRFFLREARVTKDILHHLTEDDDGGFDDTLFLSCQGFLKAHHVAVGARRDLRKKVQDRALRIAERKRMTTFWARTLQMLDDPRSSFHAFMVFVTVATLVVASTITTIISTLPAYNPIVKSEYLILWNLVDLALGLAFTAETGLRFLSSVFDTTMPTSKWQNGYRFFTKPSNLIDLVSIAPSYVQLVVSPSSRVITGTLRTVRLLRLFKILRFYKPVRMLQKALKFAGKGLVAPMLFLITILVFISAGAYFSEDGEYDPSVHKFLIDNDPVCVFEPSYFLTLLQRVPDYVAPTPAPTAFSNVTGVPTPVPSSLPPGVNWESSSTGSSSSNSVGFDQSQASHGTEKVPDASNLGPVINHLDCPVSQSNFINIIQCTWWGVSTMSTTGFGDMVTVTGIGRVLSVFGILAGIILNAMPIAVIDASFVTTLQTEEDQETREEARRKRDDANVKLAGVDGNNPDDNGGVQRVSETSIGAPPPHFRLDDDDRRSAKSASSTMQQQQLDTSLLAAEGGNASFFARSALLEQEAHDRQLLDEMTPRTQAELLLLHLQLLSKAQVIDLANPSDVVLYLLDTLLEASVTNTAAELAMWHNKQFQHVWGSGGGAAAHDGAEDSNEQQNNNSKKMEQRHHHHHHHHHHDEMAWCPPTIVSLPIWVAKTQTNIAREAQVAGLLVHNPLGEQREVFAERLLLTQPLRLPVGWDPSGGPLWGTGGDEEDSDEVDMGARHKKKTSSTLNFFTAAPELSTTSVNVLDRSLLLKFRRSRREAIARSVLLPSRLPAAAGTEGGAGRARGITSARHKPSSSPLAPTTTASSRFQPLDFSAILDEHCWIVLHQAWGRTSHLLVPRRPPAVVTSASHSGYSWEEECNTVQLLRFQPHSNSWEIVVPFLTENKISATTTAVAATLHQFRSRVSVPCNIMSSGAATALCGAREQLQLSRGTTLSTRNNCEIARQLLTQFRRRSHFDTLVALDKQLAASRMTYRAQRQAKEQEEAKKARSAKAKKDAETRDLLDALSSEKKEAYALLQRLDLDIGSAASSSDRLSLLALASTAADKLERERAAERSITMKRFAQMTRVCSEEQSPRYLLQPGDVILLSGGSSLSSHNLTSSAIPAEGSGSSYGHSLAAVARRVAGLLPAHDEMMSFAASRVDEQTTRRHGLPQTATNNFSSRRNSTGLVGSPRVGELPVPKTAVSSSSQQLGASPRISGGESASFVTPWPSLDELSPLLGNTLLYVYNGS</sequence>
<evidence type="ECO:0000256" key="11">
    <source>
        <dbReference type="ARBA" id="ARBA00023303"/>
    </source>
</evidence>
<dbReference type="GO" id="GO:0008076">
    <property type="term" value="C:voltage-gated potassium channel complex"/>
    <property type="evidence" value="ECO:0007669"/>
    <property type="project" value="InterPro"/>
</dbReference>
<keyword evidence="10 13" id="KW-0472">Membrane</keyword>
<dbReference type="OrthoDB" id="415460at2759"/>
<evidence type="ECO:0000256" key="2">
    <source>
        <dbReference type="ARBA" id="ARBA00022448"/>
    </source>
</evidence>
<keyword evidence="8 13" id="KW-1133">Transmembrane helix</keyword>
<evidence type="ECO:0000256" key="4">
    <source>
        <dbReference type="ARBA" id="ARBA00022692"/>
    </source>
</evidence>
<evidence type="ECO:0000256" key="1">
    <source>
        <dbReference type="ARBA" id="ARBA00004141"/>
    </source>
</evidence>
<dbReference type="Gene3D" id="1.10.287.70">
    <property type="match status" value="1"/>
</dbReference>
<feature type="region of interest" description="Disordered" evidence="12">
    <location>
        <begin position="436"/>
        <end position="470"/>
    </location>
</feature>
<dbReference type="VEuPathDB" id="TriTrypDB:BSAL_54745"/>
<keyword evidence="9" id="KW-0406">Ion transport</keyword>
<evidence type="ECO:0000256" key="10">
    <source>
        <dbReference type="ARBA" id="ARBA00023136"/>
    </source>
</evidence>
<dbReference type="Pfam" id="PF00520">
    <property type="entry name" value="Ion_trans"/>
    <property type="match status" value="1"/>
</dbReference>
<feature type="compositionally biased region" description="Low complexity" evidence="12">
    <location>
        <begin position="577"/>
        <end position="586"/>
    </location>
</feature>
<feature type="compositionally biased region" description="Polar residues" evidence="12">
    <location>
        <begin position="1311"/>
        <end position="1320"/>
    </location>
</feature>
<keyword evidence="4 13" id="KW-0812">Transmembrane</keyword>
<feature type="region of interest" description="Disordered" evidence="12">
    <location>
        <begin position="1270"/>
        <end position="1331"/>
    </location>
</feature>
<evidence type="ECO:0000256" key="5">
    <source>
        <dbReference type="ARBA" id="ARBA00022826"/>
    </source>
</evidence>
<evidence type="ECO:0000256" key="13">
    <source>
        <dbReference type="SAM" id="Phobius"/>
    </source>
</evidence>
<accession>A0A0S4IIS8</accession>
<dbReference type="Gene3D" id="1.20.120.350">
    <property type="entry name" value="Voltage-gated potassium channels. Chain C"/>
    <property type="match status" value="1"/>
</dbReference>
<keyword evidence="6" id="KW-0851">Voltage-gated channel</keyword>
<feature type="region of interest" description="Disordered" evidence="12">
    <location>
        <begin position="1"/>
        <end position="51"/>
    </location>
</feature>
<evidence type="ECO:0000259" key="14">
    <source>
        <dbReference type="Pfam" id="PF00520"/>
    </source>
</evidence>
<dbReference type="Proteomes" id="UP000051952">
    <property type="component" value="Unassembled WGS sequence"/>
</dbReference>
<feature type="region of interest" description="Disordered" evidence="12">
    <location>
        <begin position="900"/>
        <end position="932"/>
    </location>
</feature>
<feature type="transmembrane region" description="Helical" evidence="13">
    <location>
        <begin position="212"/>
        <end position="235"/>
    </location>
</feature>
<dbReference type="PANTHER" id="PTHR11537:SF254">
    <property type="entry name" value="POTASSIUM VOLTAGE-GATED CHANNEL PROTEIN SHAB"/>
    <property type="match status" value="1"/>
</dbReference>
<name>A0A0S4IIS8_BODSA</name>
<feature type="transmembrane region" description="Helical" evidence="13">
    <location>
        <begin position="247"/>
        <end position="270"/>
    </location>
</feature>
<keyword evidence="3" id="KW-0633">Potassium transport</keyword>
<organism evidence="15 16">
    <name type="scientific">Bodo saltans</name>
    <name type="common">Flagellated protozoan</name>
    <dbReference type="NCBI Taxonomy" id="75058"/>
    <lineage>
        <taxon>Eukaryota</taxon>
        <taxon>Discoba</taxon>
        <taxon>Euglenozoa</taxon>
        <taxon>Kinetoplastea</taxon>
        <taxon>Metakinetoplastina</taxon>
        <taxon>Eubodonida</taxon>
        <taxon>Bodonidae</taxon>
        <taxon>Bodo</taxon>
    </lineage>
</organism>
<feature type="compositionally biased region" description="Polar residues" evidence="12">
    <location>
        <begin position="1281"/>
        <end position="1296"/>
    </location>
</feature>
<evidence type="ECO:0000256" key="9">
    <source>
        <dbReference type="ARBA" id="ARBA00023065"/>
    </source>
</evidence>
<feature type="region of interest" description="Disordered" evidence="12">
    <location>
        <begin position="722"/>
        <end position="761"/>
    </location>
</feature>
<comment type="subcellular location">
    <subcellularLocation>
        <location evidence="1">Membrane</location>
        <topology evidence="1">Multi-pass membrane protein</topology>
    </subcellularLocation>
</comment>
<dbReference type="GO" id="GO:0005249">
    <property type="term" value="F:voltage-gated potassium channel activity"/>
    <property type="evidence" value="ECO:0007669"/>
    <property type="project" value="InterPro"/>
</dbReference>
<feature type="domain" description="Ion transport" evidence="14">
    <location>
        <begin position="218"/>
        <end position="548"/>
    </location>
</feature>
<feature type="compositionally biased region" description="Basic and acidic residues" evidence="12">
    <location>
        <begin position="559"/>
        <end position="570"/>
    </location>
</feature>
<gene>
    <name evidence="15" type="ORF">BSAL_54745</name>
</gene>
<evidence type="ECO:0000256" key="12">
    <source>
        <dbReference type="SAM" id="MobiDB-lite"/>
    </source>
</evidence>
<evidence type="ECO:0000313" key="16">
    <source>
        <dbReference type="Proteomes" id="UP000051952"/>
    </source>
</evidence>
<dbReference type="PANTHER" id="PTHR11537">
    <property type="entry name" value="VOLTAGE-GATED POTASSIUM CHANNEL"/>
    <property type="match status" value="1"/>
</dbReference>
<evidence type="ECO:0000256" key="7">
    <source>
        <dbReference type="ARBA" id="ARBA00022958"/>
    </source>
</evidence>
<keyword evidence="2" id="KW-0813">Transport</keyword>
<evidence type="ECO:0000256" key="8">
    <source>
        <dbReference type="ARBA" id="ARBA00022989"/>
    </source>
</evidence>
<dbReference type="PRINTS" id="PR00169">
    <property type="entry name" value="KCHANNEL"/>
</dbReference>
<dbReference type="InterPro" id="IPR028325">
    <property type="entry name" value="VG_K_chnl"/>
</dbReference>
<dbReference type="InterPro" id="IPR027359">
    <property type="entry name" value="Volt_channel_dom_sf"/>
</dbReference>
<feature type="compositionally biased region" description="Basic and acidic residues" evidence="12">
    <location>
        <begin position="602"/>
        <end position="611"/>
    </location>
</feature>
<dbReference type="InterPro" id="IPR005821">
    <property type="entry name" value="Ion_trans_dom"/>
</dbReference>
<feature type="compositionally biased region" description="Basic and acidic residues" evidence="12">
    <location>
        <begin position="1106"/>
        <end position="1122"/>
    </location>
</feature>
<keyword evidence="16" id="KW-1185">Reference proteome</keyword>
<feature type="region of interest" description="Disordered" evidence="12">
    <location>
        <begin position="1101"/>
        <end position="1122"/>
    </location>
</feature>
<feature type="compositionally biased region" description="Low complexity" evidence="12">
    <location>
        <begin position="444"/>
        <end position="454"/>
    </location>
</feature>
<feature type="compositionally biased region" description="Low complexity" evidence="12">
    <location>
        <begin position="922"/>
        <end position="932"/>
    </location>
</feature>
<feature type="compositionally biased region" description="Basic residues" evidence="12">
    <location>
        <begin position="747"/>
        <end position="758"/>
    </location>
</feature>
<keyword evidence="5" id="KW-0631">Potassium channel</keyword>
<evidence type="ECO:0000313" key="15">
    <source>
        <dbReference type="EMBL" id="CUE73028.1"/>
    </source>
</evidence>
<proteinExistence type="predicted"/>
<feature type="compositionally biased region" description="Polar residues" evidence="12">
    <location>
        <begin position="455"/>
        <end position="464"/>
    </location>
</feature>
<feature type="region of interest" description="Disordered" evidence="12">
    <location>
        <begin position="553"/>
        <end position="622"/>
    </location>
</feature>